<reference evidence="6" key="2">
    <citation type="submission" date="2018-10" db="UniProtKB">
        <authorList>
            <consortium name="EnsemblPlants"/>
        </authorList>
    </citation>
    <scope>IDENTIFICATION</scope>
</reference>
<dbReference type="Proteomes" id="UP000019116">
    <property type="component" value="Chromosome 6B"/>
</dbReference>
<evidence type="ECO:0000256" key="4">
    <source>
        <dbReference type="PROSITE-ProRule" id="PRU01343"/>
    </source>
</evidence>
<evidence type="ECO:0000313" key="7">
    <source>
        <dbReference type="Proteomes" id="UP000019116"/>
    </source>
</evidence>
<evidence type="ECO:0000256" key="3">
    <source>
        <dbReference type="ARBA" id="ARBA00022833"/>
    </source>
</evidence>
<dbReference type="Gramene" id="TraesCS6B03G0199200.1">
    <property type="protein sequence ID" value="TraesCS6B03G0199200.1.CDS"/>
    <property type="gene ID" value="TraesCS6B03G0199200"/>
</dbReference>
<dbReference type="Gramene" id="TraesRN6B0100190700.1">
    <property type="protein sequence ID" value="TraesRN6B0100190700.1"/>
    <property type="gene ID" value="TraesRN6B0100190700"/>
</dbReference>
<dbReference type="OrthoDB" id="680332at2759"/>
<dbReference type="PANTHER" id="PTHR48240:SF2">
    <property type="entry name" value="GENOME ASSEMBLY, CHROMOSOME: II"/>
    <property type="match status" value="1"/>
</dbReference>
<evidence type="ECO:0000256" key="1">
    <source>
        <dbReference type="ARBA" id="ARBA00022723"/>
    </source>
</evidence>
<keyword evidence="7" id="KW-1185">Reference proteome</keyword>
<dbReference type="Gramene" id="TraesCLE_scaffold_164699_01G000200.1">
    <property type="protein sequence ID" value="TraesCLE_scaffold_164699_01G000200.1"/>
    <property type="gene ID" value="TraesCLE_scaffold_164699_01G000200"/>
</dbReference>
<dbReference type="PROSITE" id="PS51999">
    <property type="entry name" value="ZF_GRF"/>
    <property type="match status" value="1"/>
</dbReference>
<dbReference type="PANTHER" id="PTHR48240">
    <property type="entry name" value="GRF-TYPE DOMAIN-CONTAINING PROTEIN"/>
    <property type="match status" value="1"/>
</dbReference>
<dbReference type="GeneID" id="123133499"/>
<proteinExistence type="predicted"/>
<dbReference type="OMA" id="KEDHGNC"/>
<reference evidence="6" key="1">
    <citation type="submission" date="2018-08" db="EMBL/GenBank/DDBJ databases">
        <authorList>
            <person name="Rossello M."/>
        </authorList>
    </citation>
    <scope>NUCLEOTIDE SEQUENCE [LARGE SCALE GENOMIC DNA]</scope>
    <source>
        <strain evidence="6">cv. Chinese Spring</strain>
    </source>
</reference>
<dbReference type="Gramene" id="TraesJUL6B03G03474810.1">
    <property type="protein sequence ID" value="TraesJUL6B03G03474810.1"/>
    <property type="gene ID" value="TraesJUL6B03G03474810"/>
</dbReference>
<protein>
    <recommendedName>
        <fullName evidence="5">GRF-type domain-containing protein</fullName>
    </recommendedName>
</protein>
<dbReference type="AlphaFoldDB" id="A0A3B6PEW5"/>
<feature type="domain" description="GRF-type" evidence="5">
    <location>
        <begin position="26"/>
        <end position="74"/>
    </location>
</feature>
<name>A0A3B6PEW5_WHEAT</name>
<evidence type="ECO:0000313" key="6">
    <source>
        <dbReference type="EnsemblPlants" id="TraesCS6B02G083900.1"/>
    </source>
</evidence>
<dbReference type="Gramene" id="TraesPARA_EIv1.0_2014970.1">
    <property type="protein sequence ID" value="TraesPARA_EIv1.0_2014970.1.CDS"/>
    <property type="gene ID" value="TraesPARA_EIv1.0_2014970"/>
</dbReference>
<gene>
    <name evidence="6" type="primary">LOC123133499</name>
</gene>
<accession>A0A3B6PEW5</accession>
<dbReference type="RefSeq" id="XP_044408911.1">
    <property type="nucleotide sequence ID" value="XM_044552976.1"/>
</dbReference>
<dbReference type="InterPro" id="IPR010666">
    <property type="entry name" value="Znf_GRF"/>
</dbReference>
<sequence length="153" mass="17224">MSSSSPASHPSWPRYGPVLLTRCPDCPRKEPLKRFTYVKEDHGNCGRDFVKCESRPQQGQVLEKCGHFEWLDVYIERLQLDGLIGANQELNSGPLAVEPENLADRAIPMMGNAELKGELKKISKELKQMVDLKQQANMMVGGFYCCTIAMGFF</sequence>
<dbReference type="Gramene" id="TraesCS6B02G083900.1">
    <property type="protein sequence ID" value="TraesCS6B02G083900.1"/>
    <property type="gene ID" value="TraesCS6B02G083900"/>
</dbReference>
<dbReference type="Gramene" id="TraesCAD_scaffold_105044_01G000100.1">
    <property type="protein sequence ID" value="TraesCAD_scaffold_105044_01G000100.1"/>
    <property type="gene ID" value="TraesCAD_scaffold_105044_01G000100"/>
</dbReference>
<keyword evidence="3" id="KW-0862">Zinc</keyword>
<dbReference type="Gramene" id="TraesROB_scaffold_015966_01G000200.1">
    <property type="protein sequence ID" value="TraesROB_scaffold_015966_01G000200.1"/>
    <property type="gene ID" value="TraesROB_scaffold_015966_01G000200"/>
</dbReference>
<dbReference type="Gramene" id="TraesSYM6B03G03390350.1">
    <property type="protein sequence ID" value="TraesSYM6B03G03390350.1"/>
    <property type="gene ID" value="TraesSYM6B03G03390350"/>
</dbReference>
<keyword evidence="1" id="KW-0479">Metal-binding</keyword>
<dbReference type="Gramene" id="TraesWEE_scaffold_098844_01G000200.1">
    <property type="protein sequence ID" value="TraesWEE_scaffold_098844_01G000200.1"/>
    <property type="gene ID" value="TraesWEE_scaffold_098844_01G000200"/>
</dbReference>
<dbReference type="EnsemblPlants" id="TraesCS6B02G083900.1">
    <property type="protein sequence ID" value="TraesCS6B02G083900.1"/>
    <property type="gene ID" value="TraesCS6B02G083900"/>
</dbReference>
<dbReference type="SMR" id="A0A3B6PEW5"/>
<evidence type="ECO:0000256" key="2">
    <source>
        <dbReference type="ARBA" id="ARBA00022771"/>
    </source>
</evidence>
<dbReference type="GO" id="GO:0008270">
    <property type="term" value="F:zinc ion binding"/>
    <property type="evidence" value="ECO:0007669"/>
    <property type="project" value="UniProtKB-KW"/>
</dbReference>
<organism evidence="6">
    <name type="scientific">Triticum aestivum</name>
    <name type="common">Wheat</name>
    <dbReference type="NCBI Taxonomy" id="4565"/>
    <lineage>
        <taxon>Eukaryota</taxon>
        <taxon>Viridiplantae</taxon>
        <taxon>Streptophyta</taxon>
        <taxon>Embryophyta</taxon>
        <taxon>Tracheophyta</taxon>
        <taxon>Spermatophyta</taxon>
        <taxon>Magnoliopsida</taxon>
        <taxon>Liliopsida</taxon>
        <taxon>Poales</taxon>
        <taxon>Poaceae</taxon>
        <taxon>BOP clade</taxon>
        <taxon>Pooideae</taxon>
        <taxon>Triticodae</taxon>
        <taxon>Triticeae</taxon>
        <taxon>Triticinae</taxon>
        <taxon>Triticum</taxon>
    </lineage>
</organism>
<keyword evidence="2 4" id="KW-0863">Zinc-finger</keyword>
<evidence type="ECO:0000259" key="5">
    <source>
        <dbReference type="PROSITE" id="PS51999"/>
    </source>
</evidence>
<dbReference type="Gramene" id="TraesNOR6B03G03481060.1">
    <property type="protein sequence ID" value="TraesNOR6B03G03481060.1"/>
    <property type="gene ID" value="TraesNOR6B03G03481060"/>
</dbReference>